<evidence type="ECO:0000313" key="2">
    <source>
        <dbReference type="Proteomes" id="UP001358586"/>
    </source>
</evidence>
<sequence>METTIQERNKVRDREGSKRIASNAVSNVRFERPRDVRGYFAASARESQTVGFDCL</sequence>
<protein>
    <submittedName>
        <fullName evidence="1">Uncharacterized protein</fullName>
    </submittedName>
</protein>
<accession>A0ABR0PM38</accession>
<dbReference type="Proteomes" id="UP001358586">
    <property type="component" value="Chromosome 6"/>
</dbReference>
<evidence type="ECO:0000313" key="1">
    <source>
        <dbReference type="EMBL" id="KAK5825500.1"/>
    </source>
</evidence>
<name>A0ABR0PM38_GOSAR</name>
<comment type="caution">
    <text evidence="1">The sequence shown here is derived from an EMBL/GenBank/DDBJ whole genome shotgun (WGS) entry which is preliminary data.</text>
</comment>
<dbReference type="EMBL" id="JARKNE010000006">
    <property type="protein sequence ID" value="KAK5825500.1"/>
    <property type="molecule type" value="Genomic_DNA"/>
</dbReference>
<gene>
    <name evidence="1" type="ORF">PVK06_020339</name>
</gene>
<reference evidence="1 2" key="1">
    <citation type="submission" date="2023-03" db="EMBL/GenBank/DDBJ databases">
        <title>WGS of Gossypium arboreum.</title>
        <authorList>
            <person name="Yu D."/>
        </authorList>
    </citation>
    <scope>NUCLEOTIDE SEQUENCE [LARGE SCALE GENOMIC DNA]</scope>
    <source>
        <tissue evidence="1">Leaf</tissue>
    </source>
</reference>
<keyword evidence="2" id="KW-1185">Reference proteome</keyword>
<proteinExistence type="predicted"/>
<organism evidence="1 2">
    <name type="scientific">Gossypium arboreum</name>
    <name type="common">Tree cotton</name>
    <name type="synonym">Gossypium nanking</name>
    <dbReference type="NCBI Taxonomy" id="29729"/>
    <lineage>
        <taxon>Eukaryota</taxon>
        <taxon>Viridiplantae</taxon>
        <taxon>Streptophyta</taxon>
        <taxon>Embryophyta</taxon>
        <taxon>Tracheophyta</taxon>
        <taxon>Spermatophyta</taxon>
        <taxon>Magnoliopsida</taxon>
        <taxon>eudicotyledons</taxon>
        <taxon>Gunneridae</taxon>
        <taxon>Pentapetalae</taxon>
        <taxon>rosids</taxon>
        <taxon>malvids</taxon>
        <taxon>Malvales</taxon>
        <taxon>Malvaceae</taxon>
        <taxon>Malvoideae</taxon>
        <taxon>Gossypium</taxon>
    </lineage>
</organism>